<dbReference type="Gene3D" id="3.30.930.10">
    <property type="entry name" value="Bira Bifunctional Protein, Domain 2"/>
    <property type="match status" value="1"/>
</dbReference>
<evidence type="ECO:0000256" key="5">
    <source>
        <dbReference type="ARBA" id="ARBA00024227"/>
    </source>
</evidence>
<evidence type="ECO:0000256" key="6">
    <source>
        <dbReference type="ARBA" id="ARBA00047846"/>
    </source>
</evidence>
<dbReference type="PANTHER" id="PTHR12835:SF5">
    <property type="entry name" value="BIOTIN--PROTEIN LIGASE"/>
    <property type="match status" value="1"/>
</dbReference>
<dbReference type="AlphaFoldDB" id="A0A7X7LVQ3"/>
<evidence type="ECO:0000313" key="9">
    <source>
        <dbReference type="EMBL" id="NLF54259.1"/>
    </source>
</evidence>
<evidence type="ECO:0000259" key="8">
    <source>
        <dbReference type="PROSITE" id="PS51733"/>
    </source>
</evidence>
<dbReference type="InterPro" id="IPR004408">
    <property type="entry name" value="Biotin_CoA_COase_ligase"/>
</dbReference>
<proteinExistence type="predicted"/>
<dbReference type="GO" id="GO:0005524">
    <property type="term" value="F:ATP binding"/>
    <property type="evidence" value="ECO:0007669"/>
    <property type="project" value="UniProtKB-KW"/>
</dbReference>
<comment type="catalytic activity">
    <reaction evidence="6">
        <text>biotin + L-lysyl-[protein] + ATP = N(6)-biotinyl-L-lysyl-[protein] + AMP + diphosphate + H(+)</text>
        <dbReference type="Rhea" id="RHEA:11756"/>
        <dbReference type="Rhea" id="RHEA-COMP:9752"/>
        <dbReference type="Rhea" id="RHEA-COMP:10505"/>
        <dbReference type="ChEBI" id="CHEBI:15378"/>
        <dbReference type="ChEBI" id="CHEBI:29969"/>
        <dbReference type="ChEBI" id="CHEBI:30616"/>
        <dbReference type="ChEBI" id="CHEBI:33019"/>
        <dbReference type="ChEBI" id="CHEBI:57586"/>
        <dbReference type="ChEBI" id="CHEBI:83144"/>
        <dbReference type="ChEBI" id="CHEBI:456215"/>
        <dbReference type="EC" id="6.3.4.15"/>
    </reaction>
</comment>
<dbReference type="CDD" id="cd16442">
    <property type="entry name" value="BPL"/>
    <property type="match status" value="1"/>
</dbReference>
<feature type="domain" description="BPL/LPL catalytic" evidence="8">
    <location>
        <begin position="41"/>
        <end position="225"/>
    </location>
</feature>
<evidence type="ECO:0000256" key="4">
    <source>
        <dbReference type="ARBA" id="ARBA00023267"/>
    </source>
</evidence>
<dbReference type="GO" id="GO:0004077">
    <property type="term" value="F:biotin--[biotin carboxyl-carrier protein] ligase activity"/>
    <property type="evidence" value="ECO:0007669"/>
    <property type="project" value="UniProtKB-EC"/>
</dbReference>
<dbReference type="PANTHER" id="PTHR12835">
    <property type="entry name" value="BIOTIN PROTEIN LIGASE"/>
    <property type="match status" value="1"/>
</dbReference>
<keyword evidence="1 9" id="KW-0436">Ligase</keyword>
<dbReference type="InterPro" id="IPR045864">
    <property type="entry name" value="aa-tRNA-synth_II/BPL/LPL"/>
</dbReference>
<dbReference type="SUPFAM" id="SSF55681">
    <property type="entry name" value="Class II aaRS and biotin synthetases"/>
    <property type="match status" value="1"/>
</dbReference>
<sequence length="291" mass="30587">MRAPSSSPRVRLLNQADNASASAPASLDPDARVAALSQALGPRADRFALRWVETCESTNSELTGNPPRDDDRIHVLVAEHQHGGRGRRGRSWQSWPGASLTFSALWRFPAGAPVPAGLSLVAGVALAEALERLGVEGIQLKWPNDVLVHGRKLAGILVELVPGRGRTPAAVLGIGINLRLPPGVAIPDQPAVTDLHEALDGEVPACEAVLAAVLEALCRILDTYALAGFSALRDAWQQRNAFAALPVRISGEDSAVTGTCLGVDEDGALLLRTEAGVERILSGDVSLRGLS</sequence>
<evidence type="ECO:0000256" key="1">
    <source>
        <dbReference type="ARBA" id="ARBA00022598"/>
    </source>
</evidence>
<keyword evidence="3" id="KW-0067">ATP-binding</keyword>
<organism evidence="9 10">
    <name type="scientific">Thauera phenolivorans</name>
    <dbReference type="NCBI Taxonomy" id="1792543"/>
    <lineage>
        <taxon>Bacteria</taxon>
        <taxon>Pseudomonadati</taxon>
        <taxon>Pseudomonadota</taxon>
        <taxon>Betaproteobacteria</taxon>
        <taxon>Rhodocyclales</taxon>
        <taxon>Zoogloeaceae</taxon>
        <taxon>Thauera</taxon>
    </lineage>
</organism>
<feature type="compositionally biased region" description="Low complexity" evidence="7">
    <location>
        <begin position="16"/>
        <end position="28"/>
    </location>
</feature>
<accession>A0A7X7LVQ3</accession>
<dbReference type="SUPFAM" id="SSF50037">
    <property type="entry name" value="C-terminal domain of transcriptional repressors"/>
    <property type="match status" value="1"/>
</dbReference>
<evidence type="ECO:0000256" key="3">
    <source>
        <dbReference type="ARBA" id="ARBA00022840"/>
    </source>
</evidence>
<dbReference type="InterPro" id="IPR008988">
    <property type="entry name" value="Transcriptional_repressor_C"/>
</dbReference>
<dbReference type="EMBL" id="JAAYYV010000203">
    <property type="protein sequence ID" value="NLF54259.1"/>
    <property type="molecule type" value="Genomic_DNA"/>
</dbReference>
<feature type="region of interest" description="Disordered" evidence="7">
    <location>
        <begin position="1"/>
        <end position="28"/>
    </location>
</feature>
<protein>
    <recommendedName>
        <fullName evidence="5">biotin--[biotin carboxyl-carrier protein] ligase</fullName>
        <ecNumber evidence="5">6.3.4.15</ecNumber>
    </recommendedName>
</protein>
<dbReference type="PROSITE" id="PS51733">
    <property type="entry name" value="BPL_LPL_CATALYTIC"/>
    <property type="match status" value="1"/>
</dbReference>
<keyword evidence="2" id="KW-0547">Nucleotide-binding</keyword>
<dbReference type="GO" id="GO:0005737">
    <property type="term" value="C:cytoplasm"/>
    <property type="evidence" value="ECO:0007669"/>
    <property type="project" value="TreeGrafter"/>
</dbReference>
<keyword evidence="4" id="KW-0092">Biotin</keyword>
<dbReference type="NCBIfam" id="TIGR00121">
    <property type="entry name" value="birA_ligase"/>
    <property type="match status" value="1"/>
</dbReference>
<dbReference type="Pfam" id="PF02237">
    <property type="entry name" value="BPL_C"/>
    <property type="match status" value="1"/>
</dbReference>
<gene>
    <name evidence="9" type="ORF">GX576_07665</name>
</gene>
<evidence type="ECO:0000313" key="10">
    <source>
        <dbReference type="Proteomes" id="UP000536534"/>
    </source>
</evidence>
<dbReference type="InterPro" id="IPR004143">
    <property type="entry name" value="BPL_LPL_catalytic"/>
</dbReference>
<reference evidence="9 10" key="1">
    <citation type="journal article" date="2020" name="Biotechnol. Biofuels">
        <title>New insights from the biogas microbiome by comprehensive genome-resolved metagenomics of nearly 1600 species originating from multiple anaerobic digesters.</title>
        <authorList>
            <person name="Campanaro S."/>
            <person name="Treu L."/>
            <person name="Rodriguez-R L.M."/>
            <person name="Kovalovszki A."/>
            <person name="Ziels R.M."/>
            <person name="Maus I."/>
            <person name="Zhu X."/>
            <person name="Kougias P.G."/>
            <person name="Basile A."/>
            <person name="Luo G."/>
            <person name="Schluter A."/>
            <person name="Konstantinidis K.T."/>
            <person name="Angelidaki I."/>
        </authorList>
    </citation>
    <scope>NUCLEOTIDE SEQUENCE [LARGE SCALE GENOMIC DNA]</scope>
    <source>
        <strain evidence="9">AS06rmzACSIP_256</strain>
    </source>
</reference>
<dbReference type="EC" id="6.3.4.15" evidence="5"/>
<dbReference type="Pfam" id="PF03099">
    <property type="entry name" value="BPL_LplA_LipB"/>
    <property type="match status" value="1"/>
</dbReference>
<evidence type="ECO:0000256" key="2">
    <source>
        <dbReference type="ARBA" id="ARBA00022741"/>
    </source>
</evidence>
<comment type="caution">
    <text evidence="9">The sequence shown here is derived from an EMBL/GenBank/DDBJ whole genome shotgun (WGS) entry which is preliminary data.</text>
</comment>
<dbReference type="Proteomes" id="UP000536534">
    <property type="component" value="Unassembled WGS sequence"/>
</dbReference>
<dbReference type="Gene3D" id="2.30.30.100">
    <property type="match status" value="1"/>
</dbReference>
<dbReference type="InterPro" id="IPR003142">
    <property type="entry name" value="BPL_C"/>
</dbReference>
<name>A0A7X7LVQ3_9RHOO</name>
<evidence type="ECO:0000256" key="7">
    <source>
        <dbReference type="SAM" id="MobiDB-lite"/>
    </source>
</evidence>